<keyword evidence="5" id="KW-1185">Reference proteome</keyword>
<sequence length="418" mass="44440">MLLLIALSNTAFHLWNAERGPDGWHPVDGSALDSGVQFAMIIGLDMRINPLFAFLFGYGMMWIHQRQLAAGADSGTAVRLLRRRGLWLMVFGAAHALLLMAGDIVAYYGLLSLLMCWLFVRRPDRVLVRRCWIGLGLMLLWVAVAALPYLVDGFDTGGGPAEPSHEAYGAHQSDWASAAGTRAVTHLIVGYVGPFAALRSGTFVVFVLGMLAARHRVLEEPWRHLRLLRGTAVAGLALGWLGPLPLALAHVGALDLSDAMVSDLGPLVALRDATGQAGGLGYVAVLALLSHALVTRGAHRSRPVVAVSAVGKRSLSCYFAHSLLFAPLLAAWGLGVGEHLGSATMLLAGAGVWLVTVAGAYAFELRGRRGPLEVLLRRLMYGRAASSAVRQPVSDGRTDRSVQCGTPVPQQGSGDAGP</sequence>
<evidence type="ECO:0000313" key="4">
    <source>
        <dbReference type="EMBL" id="MBU7596104.1"/>
    </source>
</evidence>
<gene>
    <name evidence="4" type="ORF">JGS22_000255</name>
</gene>
<name>A0A949N2S5_9ACTN</name>
<protein>
    <submittedName>
        <fullName evidence="4">DUF418 domain-containing protein</fullName>
    </submittedName>
</protein>
<dbReference type="AlphaFoldDB" id="A0A949N2S5"/>
<feature type="transmembrane region" description="Helical" evidence="2">
    <location>
        <begin position="104"/>
        <end position="120"/>
    </location>
</feature>
<keyword evidence="2" id="KW-0472">Membrane</keyword>
<feature type="transmembrane region" description="Helical" evidence="2">
    <location>
        <begin position="188"/>
        <end position="211"/>
    </location>
</feature>
<dbReference type="InterPro" id="IPR052529">
    <property type="entry name" value="Bact_Transport_Assoc"/>
</dbReference>
<feature type="domain" description="DUF418" evidence="3">
    <location>
        <begin position="212"/>
        <end position="382"/>
    </location>
</feature>
<dbReference type="Proteomes" id="UP000694501">
    <property type="component" value="Unassembled WGS sequence"/>
</dbReference>
<feature type="transmembrane region" description="Helical" evidence="2">
    <location>
        <begin position="232"/>
        <end position="253"/>
    </location>
</feature>
<feature type="transmembrane region" description="Helical" evidence="2">
    <location>
        <begin position="132"/>
        <end position="151"/>
    </location>
</feature>
<keyword evidence="2" id="KW-0812">Transmembrane</keyword>
<comment type="caution">
    <text evidence="4">The sequence shown here is derived from an EMBL/GenBank/DDBJ whole genome shotgun (WGS) entry which is preliminary data.</text>
</comment>
<feature type="transmembrane region" description="Helical" evidence="2">
    <location>
        <begin position="340"/>
        <end position="363"/>
    </location>
</feature>
<dbReference type="Pfam" id="PF04235">
    <property type="entry name" value="DUF418"/>
    <property type="match status" value="1"/>
</dbReference>
<keyword evidence="2" id="KW-1133">Transmembrane helix</keyword>
<feature type="region of interest" description="Disordered" evidence="1">
    <location>
        <begin position="390"/>
        <end position="418"/>
    </location>
</feature>
<organism evidence="4 5">
    <name type="scientific">Streptomyces tardus</name>
    <dbReference type="NCBI Taxonomy" id="2780544"/>
    <lineage>
        <taxon>Bacteria</taxon>
        <taxon>Bacillati</taxon>
        <taxon>Actinomycetota</taxon>
        <taxon>Actinomycetes</taxon>
        <taxon>Kitasatosporales</taxon>
        <taxon>Streptomycetaceae</taxon>
        <taxon>Streptomyces</taxon>
    </lineage>
</organism>
<evidence type="ECO:0000256" key="2">
    <source>
        <dbReference type="SAM" id="Phobius"/>
    </source>
</evidence>
<evidence type="ECO:0000259" key="3">
    <source>
        <dbReference type="Pfam" id="PF04235"/>
    </source>
</evidence>
<dbReference type="EMBL" id="JAELVF020000001">
    <property type="protein sequence ID" value="MBU7596104.1"/>
    <property type="molecule type" value="Genomic_DNA"/>
</dbReference>
<proteinExistence type="predicted"/>
<evidence type="ECO:0000313" key="5">
    <source>
        <dbReference type="Proteomes" id="UP000694501"/>
    </source>
</evidence>
<dbReference type="PANTHER" id="PTHR30590">
    <property type="entry name" value="INNER MEMBRANE PROTEIN"/>
    <property type="match status" value="1"/>
</dbReference>
<dbReference type="PANTHER" id="PTHR30590:SF2">
    <property type="entry name" value="INNER MEMBRANE PROTEIN"/>
    <property type="match status" value="1"/>
</dbReference>
<accession>A0A949N2S5</accession>
<feature type="compositionally biased region" description="Polar residues" evidence="1">
    <location>
        <begin position="401"/>
        <end position="418"/>
    </location>
</feature>
<evidence type="ECO:0000256" key="1">
    <source>
        <dbReference type="SAM" id="MobiDB-lite"/>
    </source>
</evidence>
<reference evidence="4" key="1">
    <citation type="submission" date="2021-06" db="EMBL/GenBank/DDBJ databases">
        <title>Sequencing of actinobacteria type strains.</title>
        <authorList>
            <person name="Nguyen G.-S."/>
            <person name="Wentzel A."/>
        </authorList>
    </citation>
    <scope>NUCLEOTIDE SEQUENCE</scope>
    <source>
        <strain evidence="4">P38-E01</strain>
    </source>
</reference>
<dbReference type="InterPro" id="IPR007349">
    <property type="entry name" value="DUF418"/>
</dbReference>
<feature type="transmembrane region" description="Helical" evidence="2">
    <location>
        <begin position="273"/>
        <end position="294"/>
    </location>
</feature>
<feature type="transmembrane region" description="Helical" evidence="2">
    <location>
        <begin position="35"/>
        <end position="59"/>
    </location>
</feature>
<feature type="transmembrane region" description="Helical" evidence="2">
    <location>
        <begin position="315"/>
        <end position="334"/>
    </location>
</feature>